<feature type="domain" description="Multidrug resistance protein MdtA-like alpha-helical hairpin" evidence="3">
    <location>
        <begin position="98"/>
        <end position="157"/>
    </location>
</feature>
<dbReference type="PANTHER" id="PTHR30469">
    <property type="entry name" value="MULTIDRUG RESISTANCE PROTEIN MDTA"/>
    <property type="match status" value="1"/>
</dbReference>
<dbReference type="Pfam" id="PF25917">
    <property type="entry name" value="BSH_RND"/>
    <property type="match status" value="1"/>
</dbReference>
<dbReference type="STRING" id="1123401.GCA_000621325_02582"/>
<organism evidence="6 7">
    <name type="scientific">Thiothrix lacustris</name>
    <dbReference type="NCBI Taxonomy" id="525917"/>
    <lineage>
        <taxon>Bacteria</taxon>
        <taxon>Pseudomonadati</taxon>
        <taxon>Pseudomonadota</taxon>
        <taxon>Gammaproteobacteria</taxon>
        <taxon>Thiotrichales</taxon>
        <taxon>Thiotrichaceae</taxon>
        <taxon>Thiothrix</taxon>
    </lineage>
</organism>
<evidence type="ECO:0000313" key="6">
    <source>
        <dbReference type="EMBL" id="OQX05030.1"/>
    </source>
</evidence>
<dbReference type="Gene3D" id="2.40.420.20">
    <property type="match status" value="1"/>
</dbReference>
<reference evidence="6 7" key="1">
    <citation type="submission" date="2017-01" db="EMBL/GenBank/DDBJ databases">
        <title>Novel large sulfur bacteria in the metagenomes of groundwater-fed chemosynthetic microbial mats in the Lake Huron basin.</title>
        <authorList>
            <person name="Sharrar A.M."/>
            <person name="Flood B.E."/>
            <person name="Bailey J.V."/>
            <person name="Jones D.S."/>
            <person name="Biddanda B."/>
            <person name="Ruberg S.A."/>
            <person name="Marcus D.N."/>
            <person name="Dick G.J."/>
        </authorList>
    </citation>
    <scope>NUCLEOTIDE SEQUENCE [LARGE SCALE GENOMIC DNA]</scope>
    <source>
        <strain evidence="6">A8</strain>
    </source>
</reference>
<name>A0A1Y1QGU2_9GAMM</name>
<dbReference type="InterPro" id="IPR058792">
    <property type="entry name" value="Beta-barrel_RND_2"/>
</dbReference>
<dbReference type="NCBIfam" id="TIGR01730">
    <property type="entry name" value="RND_mfp"/>
    <property type="match status" value="1"/>
</dbReference>
<feature type="domain" description="CusB-like beta-barrel" evidence="5">
    <location>
        <begin position="205"/>
        <end position="276"/>
    </location>
</feature>
<comment type="similarity">
    <text evidence="1">Belongs to the membrane fusion protein (MFP) (TC 8.A.1) family.</text>
</comment>
<feature type="domain" description="Multidrug resistance protein MdtA-like barrel-sandwich hybrid" evidence="4">
    <location>
        <begin position="58"/>
        <end position="195"/>
    </location>
</feature>
<dbReference type="Proteomes" id="UP000192491">
    <property type="component" value="Unassembled WGS sequence"/>
</dbReference>
<evidence type="ECO:0000259" key="5">
    <source>
        <dbReference type="Pfam" id="PF25954"/>
    </source>
</evidence>
<evidence type="ECO:0000256" key="1">
    <source>
        <dbReference type="ARBA" id="ARBA00009477"/>
    </source>
</evidence>
<dbReference type="SUPFAM" id="SSF111369">
    <property type="entry name" value="HlyD-like secretion proteins"/>
    <property type="match status" value="1"/>
</dbReference>
<evidence type="ECO:0000259" key="4">
    <source>
        <dbReference type="Pfam" id="PF25917"/>
    </source>
</evidence>
<dbReference type="Pfam" id="PF25954">
    <property type="entry name" value="Beta-barrel_RND_2"/>
    <property type="match status" value="1"/>
</dbReference>
<dbReference type="InterPro" id="IPR058625">
    <property type="entry name" value="MdtA-like_BSH"/>
</dbReference>
<sequence length="359" mass="37617">MKNLTFLPLLCLLALSACKEPEIPAVVIRPAQIWTVSDQASGNSNVTYSGETKARVEADLAFRVGGKVIARNVEVGDTVTAGQVLASLDTTDLNLNTSSARASLAAAEADFSHAKTELARVSALHRQQFIGQAALDNAQAAHDAAAANVTAAKAQLKLSGNQAGYTELRAEQAGIMTQVNIEAGQVVAAGTPAARIAYEGEREIHIRVGETTAQTLQTGALTDIKLWSQPDKVFQGKVREISPTTDATRSFLVKISLLNPPAALRLGVTADVSLASINNAASRWLPASALFQQGQQTAVWVVDTDNKVQLQPVTVSTFHEAGVTVTGLPIGTKVIAAGVHKLSNGQTINPIPYDGKAGA</sequence>
<dbReference type="GO" id="GO:0015562">
    <property type="term" value="F:efflux transmembrane transporter activity"/>
    <property type="evidence" value="ECO:0007669"/>
    <property type="project" value="TreeGrafter"/>
</dbReference>
<dbReference type="PROSITE" id="PS51257">
    <property type="entry name" value="PROKAR_LIPOPROTEIN"/>
    <property type="match status" value="1"/>
</dbReference>
<dbReference type="InterPro" id="IPR006143">
    <property type="entry name" value="RND_pump_MFP"/>
</dbReference>
<accession>A0A1Y1QGU2</accession>
<evidence type="ECO:0000313" key="7">
    <source>
        <dbReference type="Proteomes" id="UP000192491"/>
    </source>
</evidence>
<dbReference type="Gene3D" id="2.40.50.100">
    <property type="match status" value="1"/>
</dbReference>
<dbReference type="Gene3D" id="2.40.30.170">
    <property type="match status" value="1"/>
</dbReference>
<feature type="signal peptide" evidence="2">
    <location>
        <begin position="1"/>
        <end position="19"/>
    </location>
</feature>
<dbReference type="PANTHER" id="PTHR30469:SF15">
    <property type="entry name" value="HLYD FAMILY OF SECRETION PROTEINS"/>
    <property type="match status" value="1"/>
</dbReference>
<dbReference type="InterPro" id="IPR058624">
    <property type="entry name" value="MdtA-like_HH"/>
</dbReference>
<gene>
    <name evidence="6" type="ORF">BWK73_34665</name>
</gene>
<protein>
    <submittedName>
        <fullName evidence="6">Uncharacterized protein</fullName>
    </submittedName>
</protein>
<dbReference type="GO" id="GO:1990281">
    <property type="term" value="C:efflux pump complex"/>
    <property type="evidence" value="ECO:0007669"/>
    <property type="project" value="TreeGrafter"/>
</dbReference>
<proteinExistence type="inferred from homology"/>
<evidence type="ECO:0000259" key="3">
    <source>
        <dbReference type="Pfam" id="PF25876"/>
    </source>
</evidence>
<evidence type="ECO:0000256" key="2">
    <source>
        <dbReference type="SAM" id="SignalP"/>
    </source>
</evidence>
<dbReference type="Pfam" id="PF25876">
    <property type="entry name" value="HH_MFP_RND"/>
    <property type="match status" value="1"/>
</dbReference>
<dbReference type="AlphaFoldDB" id="A0A1Y1QGU2"/>
<dbReference type="Gene3D" id="1.10.287.470">
    <property type="entry name" value="Helix hairpin bin"/>
    <property type="match status" value="1"/>
</dbReference>
<feature type="chain" id="PRO_5013118684" evidence="2">
    <location>
        <begin position="20"/>
        <end position="359"/>
    </location>
</feature>
<dbReference type="EMBL" id="MTEJ01000308">
    <property type="protein sequence ID" value="OQX05030.1"/>
    <property type="molecule type" value="Genomic_DNA"/>
</dbReference>
<keyword evidence="2" id="KW-0732">Signal</keyword>
<comment type="caution">
    <text evidence="6">The sequence shown here is derived from an EMBL/GenBank/DDBJ whole genome shotgun (WGS) entry which is preliminary data.</text>
</comment>